<dbReference type="AlphaFoldDB" id="A0A853AGZ0"/>
<dbReference type="EC" id="3.1.4.3" evidence="2"/>
<dbReference type="GO" id="GO:0034480">
    <property type="term" value="F:phosphatidylcholine phospholipase C activity"/>
    <property type="evidence" value="ECO:0007669"/>
    <property type="project" value="UniProtKB-EC"/>
</dbReference>
<feature type="domain" description="Bacterial phospholipase C C-terminal" evidence="1">
    <location>
        <begin position="4"/>
        <end position="65"/>
    </location>
</feature>
<keyword evidence="3" id="KW-1185">Reference proteome</keyword>
<dbReference type="InterPro" id="IPR008475">
    <property type="entry name" value="PLipase_C_C"/>
</dbReference>
<comment type="caution">
    <text evidence="2">The sequence shown here is derived from an EMBL/GenBank/DDBJ whole genome shotgun (WGS) entry which is preliminary data.</text>
</comment>
<accession>A0A853AGZ0</accession>
<evidence type="ECO:0000259" key="1">
    <source>
        <dbReference type="Pfam" id="PF05506"/>
    </source>
</evidence>
<evidence type="ECO:0000313" key="3">
    <source>
        <dbReference type="Proteomes" id="UP000587002"/>
    </source>
</evidence>
<keyword evidence="2" id="KW-0378">Hydrolase</keyword>
<gene>
    <name evidence="2" type="ORF">HNR68_002035</name>
</gene>
<reference evidence="2 3" key="1">
    <citation type="submission" date="2020-07" db="EMBL/GenBank/DDBJ databases">
        <title>Sequencing the genomes of 1000 actinobacteria strains.</title>
        <authorList>
            <person name="Klenk H.-P."/>
        </authorList>
    </citation>
    <scope>NUCLEOTIDE SEQUENCE [LARGE SCALE GENOMIC DNA]</scope>
    <source>
        <strain evidence="2 3">DSM 44065</strain>
    </source>
</reference>
<protein>
    <submittedName>
        <fullName evidence="2">Phospholipase C</fullName>
        <ecNumber evidence="2">3.1.4.3</ecNumber>
    </submittedName>
</protein>
<dbReference type="Pfam" id="PF05506">
    <property type="entry name" value="PLipase_C_C"/>
    <property type="match status" value="2"/>
</dbReference>
<dbReference type="EMBL" id="JACCFJ010000001">
    <property type="protein sequence ID" value="NYI83405.1"/>
    <property type="molecule type" value="Genomic_DNA"/>
</dbReference>
<dbReference type="Proteomes" id="UP000587002">
    <property type="component" value="Unassembled WGS sequence"/>
</dbReference>
<name>A0A853AGZ0_9PSEU</name>
<sequence>MHGEAVALRLGNASASSAHFAVHSGAGAPPSSVDVLGEAVVSVPVRDSYRLAVQGPDRFRFELSGSRTGEAAGVDVQARHTEHGLALELRNDGPQDITLRLRSVGHPGHEEQVRVAAGGAQPLAWPTHRGWYDVEITTPQDTTYRCRVTGRSDDARATG</sequence>
<feature type="domain" description="Bacterial phospholipase C C-terminal" evidence="1">
    <location>
        <begin position="78"/>
        <end position="151"/>
    </location>
</feature>
<proteinExistence type="predicted"/>
<organism evidence="2 3">
    <name type="scientific">Saccharopolyspora hordei</name>
    <dbReference type="NCBI Taxonomy" id="1838"/>
    <lineage>
        <taxon>Bacteria</taxon>
        <taxon>Bacillati</taxon>
        <taxon>Actinomycetota</taxon>
        <taxon>Actinomycetes</taxon>
        <taxon>Pseudonocardiales</taxon>
        <taxon>Pseudonocardiaceae</taxon>
        <taxon>Saccharopolyspora</taxon>
    </lineage>
</organism>
<evidence type="ECO:0000313" key="2">
    <source>
        <dbReference type="EMBL" id="NYI83405.1"/>
    </source>
</evidence>
<dbReference type="GO" id="GO:0016042">
    <property type="term" value="P:lipid catabolic process"/>
    <property type="evidence" value="ECO:0007669"/>
    <property type="project" value="InterPro"/>
</dbReference>